<dbReference type="RefSeq" id="WP_203683782.1">
    <property type="nucleotide sequence ID" value="NZ_BOMW01000063.1"/>
</dbReference>
<dbReference type="EMBL" id="BOMW01000063">
    <property type="protein sequence ID" value="GIF08419.1"/>
    <property type="molecule type" value="Genomic_DNA"/>
</dbReference>
<dbReference type="Proteomes" id="UP000629619">
    <property type="component" value="Unassembled WGS sequence"/>
</dbReference>
<gene>
    <name evidence="1" type="ORF">Asi03nite_59570</name>
</gene>
<name>A0A919NC17_9ACTN</name>
<accession>A0A919NC17</accession>
<reference evidence="1" key="1">
    <citation type="submission" date="2021-01" db="EMBL/GenBank/DDBJ databases">
        <title>Whole genome shotgun sequence of Actinoplanes siamensis NBRC 109076.</title>
        <authorList>
            <person name="Komaki H."/>
            <person name="Tamura T."/>
        </authorList>
    </citation>
    <scope>NUCLEOTIDE SEQUENCE</scope>
    <source>
        <strain evidence="1">NBRC 109076</strain>
    </source>
</reference>
<sequence>MNEDQIAAVGKVSAVCSTSCAGLTRRDKAELCSRIRLRMTYKPGSETLKAEIVSDLGRVLNVCPRGDPHASQLCLI</sequence>
<protein>
    <submittedName>
        <fullName evidence="1">Uncharacterized protein</fullName>
    </submittedName>
</protein>
<comment type="caution">
    <text evidence="1">The sequence shown here is derived from an EMBL/GenBank/DDBJ whole genome shotgun (WGS) entry which is preliminary data.</text>
</comment>
<proteinExistence type="predicted"/>
<evidence type="ECO:0000313" key="2">
    <source>
        <dbReference type="Proteomes" id="UP000629619"/>
    </source>
</evidence>
<evidence type="ECO:0000313" key="1">
    <source>
        <dbReference type="EMBL" id="GIF08419.1"/>
    </source>
</evidence>
<organism evidence="1 2">
    <name type="scientific">Actinoplanes siamensis</name>
    <dbReference type="NCBI Taxonomy" id="1223317"/>
    <lineage>
        <taxon>Bacteria</taxon>
        <taxon>Bacillati</taxon>
        <taxon>Actinomycetota</taxon>
        <taxon>Actinomycetes</taxon>
        <taxon>Micromonosporales</taxon>
        <taxon>Micromonosporaceae</taxon>
        <taxon>Actinoplanes</taxon>
    </lineage>
</organism>
<keyword evidence="2" id="KW-1185">Reference proteome</keyword>
<dbReference type="AlphaFoldDB" id="A0A919NC17"/>